<comment type="subcellular location">
    <subcellularLocation>
        <location evidence="1">Nucleus</location>
    </subcellularLocation>
</comment>
<feature type="compositionally biased region" description="Basic residues" evidence="3">
    <location>
        <begin position="122"/>
        <end position="131"/>
    </location>
</feature>
<dbReference type="STRING" id="686832.A0A0C3CM14"/>
<dbReference type="GO" id="GO:0005634">
    <property type="term" value="C:nucleus"/>
    <property type="evidence" value="ECO:0007669"/>
    <property type="project" value="UniProtKB-SubCell"/>
</dbReference>
<dbReference type="PROSITE" id="PS50013">
    <property type="entry name" value="CHROMO_2"/>
    <property type="match status" value="1"/>
</dbReference>
<dbReference type="SUPFAM" id="SSF54160">
    <property type="entry name" value="Chromo domain-like"/>
    <property type="match status" value="2"/>
</dbReference>
<protein>
    <recommendedName>
        <fullName evidence="4">Chromo domain-containing protein</fullName>
    </recommendedName>
</protein>
<dbReference type="InterPro" id="IPR000953">
    <property type="entry name" value="Chromo/chromo_shadow_dom"/>
</dbReference>
<dbReference type="AlphaFoldDB" id="A0A0C3CM14"/>
<dbReference type="Pfam" id="PF00385">
    <property type="entry name" value="Chromo"/>
    <property type="match status" value="1"/>
</dbReference>
<feature type="region of interest" description="Disordered" evidence="3">
    <location>
        <begin position="1"/>
        <end position="36"/>
    </location>
</feature>
<dbReference type="OrthoDB" id="433924at2759"/>
<dbReference type="InterPro" id="IPR008251">
    <property type="entry name" value="Chromo_shadow_dom"/>
</dbReference>
<dbReference type="Pfam" id="PF01393">
    <property type="entry name" value="Chromo_shadow"/>
    <property type="match status" value="1"/>
</dbReference>
<dbReference type="HOGENOM" id="CLU_045874_5_0_1"/>
<dbReference type="InterPro" id="IPR051219">
    <property type="entry name" value="Heterochromatin_chromo-domain"/>
</dbReference>
<dbReference type="InterPro" id="IPR023780">
    <property type="entry name" value="Chromo_domain"/>
</dbReference>
<dbReference type="Gene3D" id="2.40.50.40">
    <property type="match status" value="2"/>
</dbReference>
<gene>
    <name evidence="5" type="ORF">M413DRAFT_442783</name>
</gene>
<evidence type="ECO:0000313" key="5">
    <source>
        <dbReference type="EMBL" id="KIM44816.1"/>
    </source>
</evidence>
<dbReference type="PANTHER" id="PTHR22812">
    <property type="entry name" value="CHROMOBOX PROTEIN"/>
    <property type="match status" value="1"/>
</dbReference>
<name>A0A0C3CM14_HEBCY</name>
<keyword evidence="6" id="KW-1185">Reference proteome</keyword>
<organism evidence="5 6">
    <name type="scientific">Hebeloma cylindrosporum</name>
    <dbReference type="NCBI Taxonomy" id="76867"/>
    <lineage>
        <taxon>Eukaryota</taxon>
        <taxon>Fungi</taxon>
        <taxon>Dikarya</taxon>
        <taxon>Basidiomycota</taxon>
        <taxon>Agaricomycotina</taxon>
        <taxon>Agaricomycetes</taxon>
        <taxon>Agaricomycetidae</taxon>
        <taxon>Agaricales</taxon>
        <taxon>Agaricineae</taxon>
        <taxon>Hymenogastraceae</taxon>
        <taxon>Hebeloma</taxon>
    </lineage>
</organism>
<sequence length="252" mass="28332">MAGVTSVSDSEEPKGRSVQGDPESEGEEEGTEYEIEQVLDAKRGYFPDGRMGYFVKWKGYGSEENSWVDEQDALNAGDLVKEYWAKNPKKKAAARKSLDKKSPKKPRKSVPAEDSSDAGHASAKKRGRKSSTKTFVESDEMDVDEGEPRVPKKARRASIKTTKVKTATPEPEERTIGNMNSYLHMKQWDGLVKSVDTVERDGDNNLVVYFTLQSGEPVMADSTTCNERFPKKMLSFYESNLRWRSVEDKESP</sequence>
<reference evidence="6" key="2">
    <citation type="submission" date="2015-01" db="EMBL/GenBank/DDBJ databases">
        <title>Evolutionary Origins and Diversification of the Mycorrhizal Mutualists.</title>
        <authorList>
            <consortium name="DOE Joint Genome Institute"/>
            <consortium name="Mycorrhizal Genomics Consortium"/>
            <person name="Kohler A."/>
            <person name="Kuo A."/>
            <person name="Nagy L.G."/>
            <person name="Floudas D."/>
            <person name="Copeland A."/>
            <person name="Barry K.W."/>
            <person name="Cichocki N."/>
            <person name="Veneault-Fourrey C."/>
            <person name="LaButti K."/>
            <person name="Lindquist E.A."/>
            <person name="Lipzen A."/>
            <person name="Lundell T."/>
            <person name="Morin E."/>
            <person name="Murat C."/>
            <person name="Riley R."/>
            <person name="Ohm R."/>
            <person name="Sun H."/>
            <person name="Tunlid A."/>
            <person name="Henrissat B."/>
            <person name="Grigoriev I.V."/>
            <person name="Hibbett D.S."/>
            <person name="Martin F."/>
        </authorList>
    </citation>
    <scope>NUCLEOTIDE SEQUENCE [LARGE SCALE GENOMIC DNA]</scope>
    <source>
        <strain evidence="6">h7</strain>
    </source>
</reference>
<evidence type="ECO:0000259" key="4">
    <source>
        <dbReference type="PROSITE" id="PS50013"/>
    </source>
</evidence>
<dbReference type="SMART" id="SM00298">
    <property type="entry name" value="CHROMO"/>
    <property type="match status" value="1"/>
</dbReference>
<feature type="domain" description="Chromo" evidence="4">
    <location>
        <begin position="33"/>
        <end position="95"/>
    </location>
</feature>
<feature type="compositionally biased region" description="Acidic residues" evidence="3">
    <location>
        <begin position="22"/>
        <end position="36"/>
    </location>
</feature>
<keyword evidence="2" id="KW-0539">Nucleus</keyword>
<evidence type="ECO:0000256" key="1">
    <source>
        <dbReference type="ARBA" id="ARBA00004123"/>
    </source>
</evidence>
<evidence type="ECO:0000256" key="2">
    <source>
        <dbReference type="ARBA" id="ARBA00023242"/>
    </source>
</evidence>
<evidence type="ECO:0000313" key="6">
    <source>
        <dbReference type="Proteomes" id="UP000053424"/>
    </source>
</evidence>
<dbReference type="InterPro" id="IPR016197">
    <property type="entry name" value="Chromo-like_dom_sf"/>
</dbReference>
<dbReference type="GO" id="GO:0006338">
    <property type="term" value="P:chromatin remodeling"/>
    <property type="evidence" value="ECO:0007669"/>
    <property type="project" value="UniProtKB-ARBA"/>
</dbReference>
<dbReference type="Proteomes" id="UP000053424">
    <property type="component" value="Unassembled WGS sequence"/>
</dbReference>
<reference evidence="5 6" key="1">
    <citation type="submission" date="2014-04" db="EMBL/GenBank/DDBJ databases">
        <authorList>
            <consortium name="DOE Joint Genome Institute"/>
            <person name="Kuo A."/>
            <person name="Gay G."/>
            <person name="Dore J."/>
            <person name="Kohler A."/>
            <person name="Nagy L.G."/>
            <person name="Floudas D."/>
            <person name="Copeland A."/>
            <person name="Barry K.W."/>
            <person name="Cichocki N."/>
            <person name="Veneault-Fourrey C."/>
            <person name="LaButti K."/>
            <person name="Lindquist E.A."/>
            <person name="Lipzen A."/>
            <person name="Lundell T."/>
            <person name="Morin E."/>
            <person name="Murat C."/>
            <person name="Sun H."/>
            <person name="Tunlid A."/>
            <person name="Henrissat B."/>
            <person name="Grigoriev I.V."/>
            <person name="Hibbett D.S."/>
            <person name="Martin F."/>
            <person name="Nordberg H.P."/>
            <person name="Cantor M.N."/>
            <person name="Hua S.X."/>
        </authorList>
    </citation>
    <scope>NUCLEOTIDE SEQUENCE [LARGE SCALE GENOMIC DNA]</scope>
    <source>
        <strain evidence="6">h7</strain>
    </source>
</reference>
<dbReference type="EMBL" id="KN831773">
    <property type="protein sequence ID" value="KIM44816.1"/>
    <property type="molecule type" value="Genomic_DNA"/>
</dbReference>
<evidence type="ECO:0000256" key="3">
    <source>
        <dbReference type="SAM" id="MobiDB-lite"/>
    </source>
</evidence>
<proteinExistence type="predicted"/>
<accession>A0A0C3CM14</accession>
<dbReference type="SMART" id="SM00300">
    <property type="entry name" value="ChSh"/>
    <property type="match status" value="1"/>
</dbReference>
<feature type="region of interest" description="Disordered" evidence="3">
    <location>
        <begin position="85"/>
        <end position="176"/>
    </location>
</feature>